<feature type="domain" description="Saposin B-type" evidence="8">
    <location>
        <begin position="270"/>
        <end position="350"/>
    </location>
</feature>
<dbReference type="PANTHER" id="PTHR11480:SF3">
    <property type="entry name" value="BCDNA.GH08312"/>
    <property type="match status" value="1"/>
</dbReference>
<dbReference type="OrthoDB" id="69496at2759"/>
<dbReference type="InterPro" id="IPR007856">
    <property type="entry name" value="SapB_1"/>
</dbReference>
<dbReference type="InterPro" id="IPR008373">
    <property type="entry name" value="Saposin"/>
</dbReference>
<dbReference type="InterPro" id="IPR008138">
    <property type="entry name" value="SapB_2"/>
</dbReference>
<keyword evidence="4" id="KW-0677">Repeat</keyword>
<evidence type="ECO:0000256" key="6">
    <source>
        <dbReference type="ARBA" id="ARBA00023180"/>
    </source>
</evidence>
<dbReference type="InterPro" id="IPR011001">
    <property type="entry name" value="Saposin-like"/>
</dbReference>
<feature type="domain" description="Saposin A-type" evidence="9">
    <location>
        <begin position="25"/>
        <end position="65"/>
    </location>
</feature>
<evidence type="ECO:0000256" key="1">
    <source>
        <dbReference type="ARBA" id="ARBA00004613"/>
    </source>
</evidence>
<dbReference type="GO" id="GO:0005576">
    <property type="term" value="C:extracellular region"/>
    <property type="evidence" value="ECO:0007669"/>
    <property type="project" value="UniProtKB-SubCell"/>
</dbReference>
<dbReference type="FunFam" id="1.10.225.10:FF:000002">
    <property type="entry name" value="prosaposin isoform X2"/>
    <property type="match status" value="3"/>
</dbReference>
<dbReference type="EMBL" id="MW962741">
    <property type="protein sequence ID" value="QVD39507.1"/>
    <property type="molecule type" value="mRNA"/>
</dbReference>
<dbReference type="PANTHER" id="PTHR11480">
    <property type="entry name" value="SAPOSIN-RELATED"/>
    <property type="match status" value="1"/>
</dbReference>
<evidence type="ECO:0000256" key="4">
    <source>
        <dbReference type="ARBA" id="ARBA00022737"/>
    </source>
</evidence>
<dbReference type="InterPro" id="IPR051428">
    <property type="entry name" value="Sphingo_Act-Surfact_Prot"/>
</dbReference>
<dbReference type="Pfam" id="PF05184">
    <property type="entry name" value="SapB_1"/>
    <property type="match status" value="4"/>
</dbReference>
<evidence type="ECO:0000256" key="5">
    <source>
        <dbReference type="ARBA" id="ARBA00023157"/>
    </source>
</evidence>
<proteinExistence type="evidence at transcript level"/>
<dbReference type="GO" id="GO:0005764">
    <property type="term" value="C:lysosome"/>
    <property type="evidence" value="ECO:0007669"/>
    <property type="project" value="InterPro"/>
</dbReference>
<evidence type="ECO:0000259" key="8">
    <source>
        <dbReference type="PROSITE" id="PS50015"/>
    </source>
</evidence>
<dbReference type="AlphaFoldDB" id="A0A8E5JTB2"/>
<feature type="domain" description="Saposin B-type" evidence="8">
    <location>
        <begin position="731"/>
        <end position="812"/>
    </location>
</feature>
<keyword evidence="3 7" id="KW-0732">Signal</keyword>
<evidence type="ECO:0000256" key="2">
    <source>
        <dbReference type="ARBA" id="ARBA00022525"/>
    </source>
</evidence>
<name>A0A8E5JTB2_SCHGR</name>
<keyword evidence="6" id="KW-0325">Glycoprotein</keyword>
<feature type="signal peptide" evidence="7">
    <location>
        <begin position="1"/>
        <end position="17"/>
    </location>
</feature>
<feature type="domain" description="Saposin A-type" evidence="9">
    <location>
        <begin position="816"/>
        <end position="856"/>
    </location>
</feature>
<feature type="chain" id="PRO_5034260160" evidence="7">
    <location>
        <begin position="18"/>
        <end position="859"/>
    </location>
</feature>
<dbReference type="GO" id="GO:0016020">
    <property type="term" value="C:membrane"/>
    <property type="evidence" value="ECO:0007669"/>
    <property type="project" value="GOC"/>
</dbReference>
<keyword evidence="5" id="KW-1015">Disulfide bond</keyword>
<sequence length="859" mass="96291">MRVVILCLLICVSMISAHPPISIYLNDEARLCSTGPVYWCENIRNAKACHAIKHCIQTVWRYKVLPEDNDDVCKICKDMVAEARAQLQSNETQEELKEVFDGACALIPLKPVAKECMKLADEFVPELVETLASEMNPQVVCAVAGLCNNAHIDELLAKQHVSKPQNEVKTCDNCYTVTDLLRKKFHETPRDDMMNNLLEACGKFGSFSDSCSAIVVTYFDTWYNHLHENLVGDELCHIAGMCSYKFHDHRQDNVELTIESSVGVVMANKDDLPCDFCEQLIIHLRDVLIANTTEAEFKMVLRGLCKQTGPFAEECLTIVDEYYGAIYNFLVESLVPKDVCSVMGLCPKPENAGKGPLWPLLPFKTAQKLQYASADDEPVIVPLTPLQSAQPIIGQDEANSYRQLHRVPLEKNDVKVSHLEVNQLPIDRMVLQTANTVQNRQLCEFCELFLHYLQQVLTTPSTEAQIERAVKKACSELPKEFEDQCRDFVQNYGDAAIALLAQEIDPSQVCPRLGICPSEKALIDLSNVVYDKPSCPLCLLAVQDLQNTLKNNKTEASIKRALDGLCTKLAKSLAAECEKFVEEYSDQLVDMLVADFTPQEVCAYLKLCDPSPKPVIDTLSNEIPSASQHHLMPQDIIHSEIQKYRGEACVICEFVLTKIQEQLKDKPTEDEIKAIVHDICNYMPRTVAKECNDFVNQYADLVITLLSETMDPQAVCTAIKLCSSKTLLKDTVTDCAVCDAALGELEKLTAGPYAQRNVSGFIKKICDSVPEKYMEKCNQLVKIYGQSIVNLSEQNKEFHEICEMIGKCPRDRQVTHLLGGERCTWGPSYWCQSEEHATACGAKLHCQENVWNSDTPVTN</sequence>
<feature type="domain" description="Saposin B-type" evidence="8">
    <location>
        <begin position="69"/>
        <end position="151"/>
    </location>
</feature>
<evidence type="ECO:0000313" key="10">
    <source>
        <dbReference type="EMBL" id="QVD39507.1"/>
    </source>
</evidence>
<protein>
    <submittedName>
        <fullName evidence="10">Prosaposin</fullName>
    </submittedName>
</protein>
<dbReference type="SMART" id="SM00162">
    <property type="entry name" value="SAPA"/>
    <property type="match status" value="2"/>
</dbReference>
<feature type="domain" description="Saposin B-type" evidence="8">
    <location>
        <begin position="167"/>
        <end position="246"/>
    </location>
</feature>
<feature type="domain" description="Saposin B-type" evidence="8">
    <location>
        <begin position="439"/>
        <end position="520"/>
    </location>
</feature>
<dbReference type="Pfam" id="PF03489">
    <property type="entry name" value="SapB_2"/>
    <property type="match status" value="5"/>
</dbReference>
<dbReference type="InterPro" id="IPR008139">
    <property type="entry name" value="SaposinB_dom"/>
</dbReference>
<organism evidence="10">
    <name type="scientific">Schistocerca gregaria</name>
    <name type="common">Desert locust</name>
    <name type="synonym">Gryllus gregarius</name>
    <dbReference type="NCBI Taxonomy" id="7010"/>
    <lineage>
        <taxon>Eukaryota</taxon>
        <taxon>Metazoa</taxon>
        <taxon>Ecdysozoa</taxon>
        <taxon>Arthropoda</taxon>
        <taxon>Hexapoda</taxon>
        <taxon>Insecta</taxon>
        <taxon>Pterygota</taxon>
        <taxon>Neoptera</taxon>
        <taxon>Polyneoptera</taxon>
        <taxon>Orthoptera</taxon>
        <taxon>Caelifera</taxon>
        <taxon>Acrididea</taxon>
        <taxon>Acridomorpha</taxon>
        <taxon>Acridoidea</taxon>
        <taxon>Acrididae</taxon>
        <taxon>Cyrtacanthacridinae</taxon>
        <taxon>Schistocerca</taxon>
    </lineage>
</organism>
<feature type="domain" description="Saposin B-type" evidence="8">
    <location>
        <begin position="531"/>
        <end position="612"/>
    </location>
</feature>
<dbReference type="PRINTS" id="PR01797">
    <property type="entry name" value="SAPOSIN"/>
</dbReference>
<dbReference type="Gene3D" id="1.10.225.10">
    <property type="entry name" value="Saposin-like"/>
    <property type="match status" value="7"/>
</dbReference>
<dbReference type="PROSITE" id="PS51110">
    <property type="entry name" value="SAP_A"/>
    <property type="match status" value="2"/>
</dbReference>
<dbReference type="SUPFAM" id="SSF47862">
    <property type="entry name" value="Saposin"/>
    <property type="match status" value="7"/>
</dbReference>
<dbReference type="Pfam" id="PF02199">
    <property type="entry name" value="SapA"/>
    <property type="match status" value="2"/>
</dbReference>
<evidence type="ECO:0000256" key="3">
    <source>
        <dbReference type="ARBA" id="ARBA00022729"/>
    </source>
</evidence>
<dbReference type="GO" id="GO:0006665">
    <property type="term" value="P:sphingolipid metabolic process"/>
    <property type="evidence" value="ECO:0007669"/>
    <property type="project" value="InterPro"/>
</dbReference>
<dbReference type="InterPro" id="IPR003119">
    <property type="entry name" value="SAP_A"/>
</dbReference>
<comment type="subcellular location">
    <subcellularLocation>
        <location evidence="1">Secreted</location>
    </subcellularLocation>
</comment>
<feature type="domain" description="Saposin B-type" evidence="8">
    <location>
        <begin position="645"/>
        <end position="726"/>
    </location>
</feature>
<evidence type="ECO:0000256" key="7">
    <source>
        <dbReference type="SAM" id="SignalP"/>
    </source>
</evidence>
<keyword evidence="2" id="KW-0964">Secreted</keyword>
<dbReference type="PROSITE" id="PS50015">
    <property type="entry name" value="SAP_B"/>
    <property type="match status" value="7"/>
</dbReference>
<dbReference type="SMART" id="SM00741">
    <property type="entry name" value="SapB"/>
    <property type="match status" value="7"/>
</dbReference>
<evidence type="ECO:0000259" key="9">
    <source>
        <dbReference type="PROSITE" id="PS51110"/>
    </source>
</evidence>
<reference evidence="10" key="1">
    <citation type="journal article" date="2021" name="J. Neurophysiol.">
        <title>Gene transcription changes in a locust model of noise-induced deafness.</title>
        <authorList>
            <person name="French A.S."/>
            <person name="Warren B."/>
        </authorList>
    </citation>
    <scope>NUCLEOTIDE SEQUENCE</scope>
</reference>
<accession>A0A8E5JTB2</accession>